<reference evidence="1" key="1">
    <citation type="submission" date="2019-08" db="EMBL/GenBank/DDBJ databases">
        <authorList>
            <person name="Kucharzyk K."/>
            <person name="Murdoch R.W."/>
            <person name="Higgins S."/>
            <person name="Loffler F."/>
        </authorList>
    </citation>
    <scope>NUCLEOTIDE SEQUENCE</scope>
</reference>
<accession>A0A644Z9R7</accession>
<evidence type="ECO:0000313" key="1">
    <source>
        <dbReference type="EMBL" id="MPM37582.1"/>
    </source>
</evidence>
<proteinExistence type="predicted"/>
<dbReference type="AlphaFoldDB" id="A0A644Z9R7"/>
<organism evidence="1">
    <name type="scientific">bioreactor metagenome</name>
    <dbReference type="NCBI Taxonomy" id="1076179"/>
    <lineage>
        <taxon>unclassified sequences</taxon>
        <taxon>metagenomes</taxon>
        <taxon>ecological metagenomes</taxon>
    </lineage>
</organism>
<name>A0A644Z9R7_9ZZZZ</name>
<comment type="caution">
    <text evidence="1">The sequence shown here is derived from an EMBL/GenBank/DDBJ whole genome shotgun (WGS) entry which is preliminary data.</text>
</comment>
<gene>
    <name evidence="1" type="ORF">SDC9_84200</name>
</gene>
<dbReference type="EMBL" id="VSSQ01007997">
    <property type="protein sequence ID" value="MPM37582.1"/>
    <property type="molecule type" value="Genomic_DNA"/>
</dbReference>
<sequence length="85" mass="9783">MRVNLSIQKNKYFYISYIANYMKRPTPEMPLNKLASVIDCNHFVFPLFLINKSRAFVHYVPVANSVFSGTKIHVEAAIKLYAKNG</sequence>
<protein>
    <submittedName>
        <fullName evidence="1">Uncharacterized protein</fullName>
    </submittedName>
</protein>